<organism evidence="9">
    <name type="scientific">marine sediment metagenome</name>
    <dbReference type="NCBI Taxonomy" id="412755"/>
    <lineage>
        <taxon>unclassified sequences</taxon>
        <taxon>metagenomes</taxon>
        <taxon>ecological metagenomes</taxon>
    </lineage>
</organism>
<evidence type="ECO:0000313" key="9">
    <source>
        <dbReference type="EMBL" id="KKK54347.1"/>
    </source>
</evidence>
<evidence type="ECO:0000256" key="1">
    <source>
        <dbReference type="ARBA" id="ARBA00001928"/>
    </source>
</evidence>
<dbReference type="GO" id="GO:0004014">
    <property type="term" value="F:adenosylmethionine decarboxylase activity"/>
    <property type="evidence" value="ECO:0007669"/>
    <property type="project" value="InterPro"/>
</dbReference>
<keyword evidence="8" id="KW-0670">Pyruvate</keyword>
<comment type="caution">
    <text evidence="9">The sequence shown here is derived from an EMBL/GenBank/DDBJ whole genome shotgun (WGS) entry which is preliminary data.</text>
</comment>
<evidence type="ECO:0000256" key="6">
    <source>
        <dbReference type="ARBA" id="ARBA00023239"/>
    </source>
</evidence>
<dbReference type="AlphaFoldDB" id="A0A0F8WBZ4"/>
<dbReference type="SUPFAM" id="SSF56276">
    <property type="entry name" value="S-adenosylmethionine decarboxylase"/>
    <property type="match status" value="1"/>
</dbReference>
<evidence type="ECO:0008006" key="10">
    <source>
        <dbReference type="Google" id="ProtNLM"/>
    </source>
</evidence>
<keyword evidence="6" id="KW-0456">Lyase</keyword>
<sequence length="125" mass="14036">MAVLLIGGVAHRNLEVMHGREALEKWLPELCTLIGMKPVGKVHVELYAHWPDGAPSAVLFIEESAILVHTYPERWYIEILLHSCKPIPGEDEDGGPVTDAIVAQLSLDVRERHYLGTFNWRTLST</sequence>
<dbReference type="InterPro" id="IPR003826">
    <property type="entry name" value="AdoMetDC_fam_prok"/>
</dbReference>
<evidence type="ECO:0000256" key="5">
    <source>
        <dbReference type="ARBA" id="ARBA00023145"/>
    </source>
</evidence>
<keyword evidence="2" id="KW-0210">Decarboxylase</keyword>
<comment type="cofactor">
    <cofactor evidence="1">
        <name>pyruvate</name>
        <dbReference type="ChEBI" id="CHEBI:15361"/>
    </cofactor>
</comment>
<evidence type="ECO:0000256" key="4">
    <source>
        <dbReference type="ARBA" id="ARBA00023115"/>
    </source>
</evidence>
<dbReference type="InterPro" id="IPR016067">
    <property type="entry name" value="S-AdoMet_deCO2ase_core"/>
</dbReference>
<keyword evidence="4" id="KW-0620">Polyamine biosynthesis</keyword>
<reference evidence="9" key="1">
    <citation type="journal article" date="2015" name="Nature">
        <title>Complex archaea that bridge the gap between prokaryotes and eukaryotes.</title>
        <authorList>
            <person name="Spang A."/>
            <person name="Saw J.H."/>
            <person name="Jorgensen S.L."/>
            <person name="Zaremba-Niedzwiedzka K."/>
            <person name="Martijn J."/>
            <person name="Lind A.E."/>
            <person name="van Eijk R."/>
            <person name="Schleper C."/>
            <person name="Guy L."/>
            <person name="Ettema T.J."/>
        </authorList>
    </citation>
    <scope>NUCLEOTIDE SEQUENCE</scope>
</reference>
<keyword evidence="3" id="KW-0068">Autocatalytic cleavage</keyword>
<dbReference type="Pfam" id="PF02675">
    <property type="entry name" value="AdoMet_dc"/>
    <property type="match status" value="1"/>
</dbReference>
<gene>
    <name evidence="9" type="ORF">LCGC14_3085650</name>
</gene>
<dbReference type="EMBL" id="LAZR01066040">
    <property type="protein sequence ID" value="KKK54347.1"/>
    <property type="molecule type" value="Genomic_DNA"/>
</dbReference>
<evidence type="ECO:0000256" key="2">
    <source>
        <dbReference type="ARBA" id="ARBA00022793"/>
    </source>
</evidence>
<accession>A0A0F8WBZ4</accession>
<dbReference type="GO" id="GO:0008295">
    <property type="term" value="P:spermidine biosynthetic process"/>
    <property type="evidence" value="ECO:0007669"/>
    <property type="project" value="InterPro"/>
</dbReference>
<evidence type="ECO:0000256" key="8">
    <source>
        <dbReference type="ARBA" id="ARBA00023317"/>
    </source>
</evidence>
<keyword evidence="5" id="KW-0865">Zymogen</keyword>
<protein>
    <recommendedName>
        <fullName evidence="10">S-adenosylmethionine decarboxylase proenzyme</fullName>
    </recommendedName>
</protein>
<evidence type="ECO:0000256" key="7">
    <source>
        <dbReference type="ARBA" id="ARBA00023270"/>
    </source>
</evidence>
<name>A0A0F8WBZ4_9ZZZZ</name>
<keyword evidence="7" id="KW-0704">Schiff base</keyword>
<dbReference type="Gene3D" id="3.60.90.10">
    <property type="entry name" value="S-adenosylmethionine decarboxylase"/>
    <property type="match status" value="1"/>
</dbReference>
<proteinExistence type="predicted"/>
<evidence type="ECO:0000256" key="3">
    <source>
        <dbReference type="ARBA" id="ARBA00022813"/>
    </source>
</evidence>